<dbReference type="AlphaFoldDB" id="A0A8J2TTX7"/>
<proteinExistence type="predicted"/>
<keyword evidence="2" id="KW-1185">Reference proteome</keyword>
<name>A0A8J2TTX7_9FLAO</name>
<evidence type="ECO:0000313" key="2">
    <source>
        <dbReference type="Proteomes" id="UP000598120"/>
    </source>
</evidence>
<sequence length="237" mass="27802">MKYSLLIVFFILIGCKEKVIPQLEYAQLIITASYCKYDNDIRKLSPNFKLFKDGLMIMDVKEGFEHINTISNLKVGSYIIEYNTIYNHKNEIEINLSKDEHKTVSLCFDFLDYESNKNVLLIDELKNDESLMIYFQSMACFSGSEKELLISKIDNNFICKFDGIEYNLNNAQVKLIREFEIELRSNHSYDCSTLDNYELVNENLKQSYHFKDGSCVWKGFENLLKVLEINVQSDVKY</sequence>
<reference evidence="1 2" key="1">
    <citation type="journal article" date="2014" name="Int. J. Syst. Evol. Microbiol.">
        <title>Complete genome sequence of Corynebacterium casei LMG S-19264T (=DSM 44701T), isolated from a smear-ripened cheese.</title>
        <authorList>
            <consortium name="US DOE Joint Genome Institute (JGI-PGF)"/>
            <person name="Walter F."/>
            <person name="Albersmeier A."/>
            <person name="Kalinowski J."/>
            <person name="Ruckert C."/>
        </authorList>
    </citation>
    <scope>NUCLEOTIDE SEQUENCE [LARGE SCALE GENOMIC DNA]</scope>
    <source>
        <strain evidence="1 2">CGMCC 1.15295</strain>
    </source>
</reference>
<protein>
    <recommendedName>
        <fullName evidence="3">Lipoprotein</fullName>
    </recommendedName>
</protein>
<evidence type="ECO:0008006" key="3">
    <source>
        <dbReference type="Google" id="ProtNLM"/>
    </source>
</evidence>
<dbReference type="PROSITE" id="PS51257">
    <property type="entry name" value="PROKAR_LIPOPROTEIN"/>
    <property type="match status" value="1"/>
</dbReference>
<dbReference type="Proteomes" id="UP000598120">
    <property type="component" value="Unassembled WGS sequence"/>
</dbReference>
<evidence type="ECO:0000313" key="1">
    <source>
        <dbReference type="EMBL" id="GFZ83248.1"/>
    </source>
</evidence>
<dbReference type="EMBL" id="BMIC01000001">
    <property type="protein sequence ID" value="GFZ83248.1"/>
    <property type="molecule type" value="Genomic_DNA"/>
</dbReference>
<organism evidence="1 2">
    <name type="scientific">Aquaticitalea lipolytica</name>
    <dbReference type="NCBI Taxonomy" id="1247562"/>
    <lineage>
        <taxon>Bacteria</taxon>
        <taxon>Pseudomonadati</taxon>
        <taxon>Bacteroidota</taxon>
        <taxon>Flavobacteriia</taxon>
        <taxon>Flavobacteriales</taxon>
        <taxon>Flavobacteriaceae</taxon>
        <taxon>Aquaticitalea</taxon>
    </lineage>
</organism>
<gene>
    <name evidence="1" type="ORF">GCM10011531_12560</name>
</gene>
<comment type="caution">
    <text evidence="1">The sequence shown here is derived from an EMBL/GenBank/DDBJ whole genome shotgun (WGS) entry which is preliminary data.</text>
</comment>
<accession>A0A8J2TTX7</accession>
<dbReference type="RefSeq" id="WP_188605456.1">
    <property type="nucleotide sequence ID" value="NZ_BMIC01000001.1"/>
</dbReference>